<evidence type="ECO:0000256" key="2">
    <source>
        <dbReference type="ARBA" id="ARBA00022630"/>
    </source>
</evidence>
<dbReference type="AlphaFoldDB" id="F0T9H5"/>
<comment type="miscellaneous">
    <text evidence="8">Reduction reaction proceeds via syn addition of hydrogen for double bonds.</text>
</comment>
<comment type="catalytic activity">
    <reaction evidence="8">
        <text>2,3-bis-O-(phytanyl)-sn-glycerol 1-phosphate + 8 A = 2,3-bis-O-(geranylgeranyl)-sn-glycerol 1-phosphate + 8 AH2</text>
        <dbReference type="Rhea" id="RHEA:64368"/>
        <dbReference type="ChEBI" id="CHEBI:13193"/>
        <dbReference type="ChEBI" id="CHEBI:17499"/>
        <dbReference type="ChEBI" id="CHEBI:58837"/>
        <dbReference type="ChEBI" id="CHEBI:73125"/>
    </reaction>
</comment>
<reference evidence="10 11" key="2">
    <citation type="journal article" date="2014" name="Int. J. Syst. Evol. Microbiol.">
        <title>Methanobacterium paludis sp. nov. and a novel strain of Methanobacterium lacus isolated from northern peatlands.</title>
        <authorList>
            <person name="Cadillo-Quiroz H."/>
            <person name="Brauer S.L."/>
            <person name="Goodson N."/>
            <person name="Yavitt J.B."/>
            <person name="Zinder S.H."/>
        </authorList>
    </citation>
    <scope>NUCLEOTIDE SEQUENCE [LARGE SCALE GENOMIC DNA]</scope>
    <source>
        <strain evidence="10 11">AL-21</strain>
    </source>
</reference>
<feature type="domain" description="Digeranylgeranylglycerophospholipid reductase catalytic" evidence="9">
    <location>
        <begin position="176"/>
        <end position="242"/>
    </location>
</feature>
<sequence>MTKLKYDVVVVGARVGGSTSALFASKSDVDVLMLEKRQEIGSPVQCAEGVTYNTFETLKIKPNEKYIRSKIKGANIHAPDGRCINYEGGVAEGLVLDRKVFDKELASEAAKSGSDIMVKTAVKDLIIKDHKVCGVIAKHLGETIEVKADVVIAADGIESNMARMAGLKTIQSPQQICSCAQYEMVGVDVDPNYLEFYFGENVAPKGYVWIFPKGDGVANVGVGIRSPGKTPLYYLDKFVSKLDATPVELNIGGVPVSGPIEKTYTDGLLVVGDAAGHVDPITGGGIHPTITCARIAGEVAAESVKNEDCSSNYLKNYEKLWKKEVGKGLSQSAKYRKMADKLSDKDMNSLAEFIENQDIESISKIAALKFVGKNPNLMKLLTEIL</sequence>
<feature type="binding site" evidence="8">
    <location>
        <position position="122"/>
    </location>
    <ligand>
        <name>FAD</name>
        <dbReference type="ChEBI" id="CHEBI:57692"/>
    </ligand>
</feature>
<dbReference type="PRINTS" id="PR00420">
    <property type="entry name" value="RNGMNOXGNASE"/>
</dbReference>
<dbReference type="Gene3D" id="3.50.50.60">
    <property type="entry name" value="FAD/NAD(P)-binding domain"/>
    <property type="match status" value="1"/>
</dbReference>
<dbReference type="InterPro" id="IPR054715">
    <property type="entry name" value="GGR_cat"/>
</dbReference>
<dbReference type="InterPro" id="IPR023590">
    <property type="entry name" value="DGGGPL_reductase"/>
</dbReference>
<feature type="binding site" evidence="8">
    <location>
        <position position="273"/>
    </location>
    <ligand>
        <name>FAD</name>
        <dbReference type="ChEBI" id="CHEBI:57692"/>
    </ligand>
</feature>
<evidence type="ECO:0000256" key="7">
    <source>
        <dbReference type="ARBA" id="ARBA00023264"/>
    </source>
</evidence>
<comment type="catalytic activity">
    <reaction evidence="8">
        <text>archaetidylserine + 8 AH2 = 2,3-bis-O-phytanyl-sn-glycero-3-phospho-L-serine + 8 A</text>
        <dbReference type="Rhea" id="RHEA:84215"/>
        <dbReference type="ChEBI" id="CHEBI:13193"/>
        <dbReference type="ChEBI" id="CHEBI:17499"/>
        <dbReference type="ChEBI" id="CHEBI:71517"/>
        <dbReference type="ChEBI" id="CHEBI:74853"/>
    </reaction>
</comment>
<accession>F0T9H5</accession>
<evidence type="ECO:0000256" key="4">
    <source>
        <dbReference type="ARBA" id="ARBA00023002"/>
    </source>
</evidence>
<dbReference type="PANTHER" id="PTHR42685:SF18">
    <property type="entry name" value="DIGERANYLGERANYLGLYCEROPHOSPHOLIPID REDUCTASE"/>
    <property type="match status" value="1"/>
</dbReference>
<gene>
    <name evidence="10" type="ordered locus">Metbo_0471</name>
</gene>
<dbReference type="GO" id="GO:0016020">
    <property type="term" value="C:membrane"/>
    <property type="evidence" value="ECO:0007669"/>
    <property type="project" value="GOC"/>
</dbReference>
<feature type="binding site" evidence="8">
    <location>
        <position position="286"/>
    </location>
    <ligand>
        <name>FAD</name>
        <dbReference type="ChEBI" id="CHEBI:57692"/>
    </ligand>
</feature>
<dbReference type="HAMAP" id="MF_01287">
    <property type="entry name" value="DGGGPL_reductase"/>
    <property type="match status" value="1"/>
</dbReference>
<keyword evidence="6 8" id="KW-0594">Phospholipid biosynthesis</keyword>
<keyword evidence="1 8" id="KW-0444">Lipid biosynthesis</keyword>
<comment type="caution">
    <text evidence="8">Lacks conserved residue(s) required for the propagation of feature annotation.</text>
</comment>
<dbReference type="GO" id="GO:0046474">
    <property type="term" value="P:glycerophospholipid biosynthetic process"/>
    <property type="evidence" value="ECO:0007669"/>
    <property type="project" value="UniProtKB-UniRule"/>
</dbReference>
<evidence type="ECO:0000256" key="5">
    <source>
        <dbReference type="ARBA" id="ARBA00023098"/>
    </source>
</evidence>
<dbReference type="InterPro" id="IPR050407">
    <property type="entry name" value="Geranylgeranyl_reductase"/>
</dbReference>
<comment type="pathway">
    <text evidence="8">Membrane lipid metabolism; glycerophospholipid metabolism.</text>
</comment>
<evidence type="ECO:0000256" key="6">
    <source>
        <dbReference type="ARBA" id="ARBA00023209"/>
    </source>
</evidence>
<dbReference type="eggNOG" id="arCOG00570">
    <property type="taxonomic scope" value="Archaea"/>
</dbReference>
<feature type="binding site" evidence="8">
    <location>
        <position position="98"/>
    </location>
    <ligand>
        <name>FAD</name>
        <dbReference type="ChEBI" id="CHEBI:57692"/>
    </ligand>
</feature>
<feature type="binding site" evidence="8">
    <location>
        <position position="47"/>
    </location>
    <ligand>
        <name>FAD</name>
        <dbReference type="ChEBI" id="CHEBI:57692"/>
    </ligand>
</feature>
<dbReference type="GO" id="GO:0046467">
    <property type="term" value="P:membrane lipid biosynthetic process"/>
    <property type="evidence" value="ECO:0007669"/>
    <property type="project" value="InterPro"/>
</dbReference>
<dbReference type="KEGG" id="mel:Metbo_0471"/>
<evidence type="ECO:0000256" key="1">
    <source>
        <dbReference type="ARBA" id="ARBA00022516"/>
    </source>
</evidence>
<evidence type="ECO:0000313" key="11">
    <source>
        <dbReference type="Proteomes" id="UP000007490"/>
    </source>
</evidence>
<evidence type="ECO:0000313" key="10">
    <source>
        <dbReference type="EMBL" id="ADZ08723.1"/>
    </source>
</evidence>
<dbReference type="InterPro" id="IPR036188">
    <property type="entry name" value="FAD/NAD-bd_sf"/>
</dbReference>
<feature type="binding site" evidence="8">
    <location>
        <position position="35"/>
    </location>
    <ligand>
        <name>FAD</name>
        <dbReference type="ChEBI" id="CHEBI:57692"/>
    </ligand>
</feature>
<comment type="function">
    <text evidence="8">Is involved in the reduction of 2,3-digeranylgeranylglycerophospholipids (unsaturated archaeols) into 2,3-diphytanylglycerophospholipids (saturated archaeols) in the biosynthesis of archaeal membrane lipids. Catalyzes the formation of archaetidic acid (2,3-di-O-phytanyl-sn-glyceryl phosphate) from 2,3-di-O-geranylgeranylglyceryl phosphate (DGGGP) via the hydrogenation of each double bond of the isoprenoid chains. Is also probably able to reduce double bonds of geranyl groups in CDP-2,3-bis-O-(geranylgeranyl)-sn-glycerol and archaetidylserine, thus acting at various stages in the biosynthesis of archaeal membrane lipids.</text>
</comment>
<comment type="catalytic activity">
    <reaction evidence="8">
        <text>CDP-2,3-bis-O-(geranylgeranyl)-sn-glycerol + 8 AH2 = CDP-2,3-bis-O-(phytanyl)-sn-glycerol + 8 A</text>
        <dbReference type="Rhea" id="RHEA:84207"/>
        <dbReference type="ChEBI" id="CHEBI:13193"/>
        <dbReference type="ChEBI" id="CHEBI:17499"/>
        <dbReference type="ChEBI" id="CHEBI:58838"/>
        <dbReference type="ChEBI" id="CHEBI:74004"/>
    </reaction>
</comment>
<dbReference type="GO" id="GO:0016628">
    <property type="term" value="F:oxidoreductase activity, acting on the CH-CH group of donors, NAD or NADP as acceptor"/>
    <property type="evidence" value="ECO:0007669"/>
    <property type="project" value="InterPro"/>
</dbReference>
<feature type="binding site" evidence="8">
    <location>
        <position position="46"/>
    </location>
    <ligand>
        <name>FAD</name>
        <dbReference type="ChEBI" id="CHEBI:57692"/>
    </ligand>
</feature>
<dbReference type="GO" id="GO:0045550">
    <property type="term" value="F:geranylgeranyl reductase activity"/>
    <property type="evidence" value="ECO:0007669"/>
    <property type="project" value="InterPro"/>
</dbReference>
<dbReference type="NCBIfam" id="TIGR02032">
    <property type="entry name" value="GG-red-SF"/>
    <property type="match status" value="1"/>
</dbReference>
<keyword evidence="7 8" id="KW-1208">Phospholipid metabolism</keyword>
<evidence type="ECO:0000256" key="3">
    <source>
        <dbReference type="ARBA" id="ARBA00022827"/>
    </source>
</evidence>
<dbReference type="Proteomes" id="UP000007490">
    <property type="component" value="Chromosome"/>
</dbReference>
<keyword evidence="3 8" id="KW-0274">FAD</keyword>
<evidence type="ECO:0000259" key="9">
    <source>
        <dbReference type="Pfam" id="PF22578"/>
    </source>
</evidence>
<feature type="binding site" evidence="8">
    <location>
        <position position="16"/>
    </location>
    <ligand>
        <name>FAD</name>
        <dbReference type="ChEBI" id="CHEBI:57692"/>
    </ligand>
</feature>
<dbReference type="OrthoDB" id="6062at2157"/>
<keyword evidence="4 8" id="KW-0560">Oxidoreductase</keyword>
<dbReference type="EC" id="1.3.-.-" evidence="8"/>
<dbReference type="PANTHER" id="PTHR42685">
    <property type="entry name" value="GERANYLGERANYL DIPHOSPHATE REDUCTASE"/>
    <property type="match status" value="1"/>
</dbReference>
<dbReference type="Pfam" id="PF12831">
    <property type="entry name" value="FAD_oxidored"/>
    <property type="match status" value="1"/>
</dbReference>
<dbReference type="EMBL" id="CP002551">
    <property type="protein sequence ID" value="ADZ08723.1"/>
    <property type="molecule type" value="Genomic_DNA"/>
</dbReference>
<keyword evidence="2 8" id="KW-0285">Flavoprotein</keyword>
<dbReference type="UniPathway" id="UPA00940"/>
<comment type="cofactor">
    <cofactor evidence="8">
        <name>FAD</name>
        <dbReference type="ChEBI" id="CHEBI:57692"/>
    </cofactor>
    <text evidence="8">Binds 1 FAD per subunit.</text>
</comment>
<organism evidence="10 11">
    <name type="scientific">Methanobacterium lacus (strain AL-21)</name>
    <dbReference type="NCBI Taxonomy" id="877455"/>
    <lineage>
        <taxon>Archaea</taxon>
        <taxon>Methanobacteriati</taxon>
        <taxon>Methanobacteriota</taxon>
        <taxon>Methanomada group</taxon>
        <taxon>Methanobacteria</taxon>
        <taxon>Methanobacteriales</taxon>
        <taxon>Methanobacteriaceae</taxon>
        <taxon>Methanobacterium</taxon>
    </lineage>
</organism>
<keyword evidence="11" id="KW-1185">Reference proteome</keyword>
<dbReference type="GO" id="GO:0050660">
    <property type="term" value="F:flavin adenine dinucleotide binding"/>
    <property type="evidence" value="ECO:0007669"/>
    <property type="project" value="UniProtKB-UniRule"/>
</dbReference>
<evidence type="ECO:0000256" key="8">
    <source>
        <dbReference type="HAMAP-Rule" id="MF_01287"/>
    </source>
</evidence>
<reference evidence="11" key="1">
    <citation type="submission" date="2011-02" db="EMBL/GenBank/DDBJ databases">
        <title>Complete sequence of Methanobacterium sp. AL-21.</title>
        <authorList>
            <consortium name="US DOE Joint Genome Institute"/>
            <person name="Lucas S."/>
            <person name="Copeland A."/>
            <person name="Lapidus A."/>
            <person name="Cheng J.-F."/>
            <person name="Goodwin L."/>
            <person name="Pitluck S."/>
            <person name="Chertkov O."/>
            <person name="Detter J.C."/>
            <person name="Han C."/>
            <person name="Tapia R."/>
            <person name="Land M."/>
            <person name="Hauser L."/>
            <person name="Kyrpides N."/>
            <person name="Ivanova N."/>
            <person name="Mikhailova N."/>
            <person name="Pagani I."/>
            <person name="Cadillo-Quiroz H."/>
            <person name="Imachi H."/>
            <person name="Zinder S."/>
            <person name="Liu W."/>
            <person name="Woyke T."/>
        </authorList>
    </citation>
    <scope>NUCLEOTIDE SEQUENCE [LARGE SCALE GENOMIC DNA]</scope>
    <source>
        <strain evidence="11">AL-21</strain>
    </source>
</reference>
<comment type="catalytic activity">
    <reaction evidence="8">
        <text>a 2,3-bis-O-phytanyl-sn-glycerol 1-phospholipid + 8 A = a 2,3-bis-O-(geranylgeranyl)-sn-glycerol 1-phospholipid + 8 AH2</text>
        <dbReference type="Rhea" id="RHEA:64376"/>
        <dbReference type="ChEBI" id="CHEBI:13193"/>
        <dbReference type="ChEBI" id="CHEBI:17499"/>
        <dbReference type="ChEBI" id="CHEBI:138139"/>
        <dbReference type="ChEBI" id="CHEBI:138140"/>
    </reaction>
</comment>
<dbReference type="HOGENOM" id="CLU_024648_0_0_2"/>
<proteinExistence type="inferred from homology"/>
<dbReference type="InterPro" id="IPR011777">
    <property type="entry name" value="Geranylgeranyl_Rdtase_fam"/>
</dbReference>
<feature type="binding site" evidence="8">
    <location>
        <position position="49"/>
    </location>
    <ligand>
        <name>FAD</name>
        <dbReference type="ChEBI" id="CHEBI:57692"/>
    </ligand>
</feature>
<name>F0T9H5_METLA</name>
<protein>
    <recommendedName>
        <fullName evidence="8">Digeranylgeranylglycerophospholipid reductase</fullName>
        <shortName evidence="8">DGGGPL reductase</shortName>
        <ecNumber evidence="8">1.3.-.-</ecNumber>
    </recommendedName>
    <alternativeName>
        <fullName evidence="8">2,3-bis-O-geranylgeranylglyceryl phosphate reductase</fullName>
    </alternativeName>
    <alternativeName>
        <fullName evidence="8">Geranylgeranyl reductase</fullName>
        <shortName evidence="8">GGR</shortName>
    </alternativeName>
</protein>
<dbReference type="Pfam" id="PF22578">
    <property type="entry name" value="GGR_cat"/>
    <property type="match status" value="1"/>
</dbReference>
<dbReference type="Gene3D" id="3.30.9.10">
    <property type="entry name" value="D-Amino Acid Oxidase, subunit A, domain 2"/>
    <property type="match status" value="1"/>
</dbReference>
<feature type="binding site" evidence="8">
    <location>
        <position position="285"/>
    </location>
    <ligand>
        <name>FAD</name>
        <dbReference type="ChEBI" id="CHEBI:57692"/>
    </ligand>
</feature>
<keyword evidence="5 8" id="KW-0443">Lipid metabolism</keyword>
<comment type="similarity">
    <text evidence="8">Belongs to the geranylgeranyl reductase family. DGGGPL reductase subfamily.</text>
</comment>
<dbReference type="SUPFAM" id="SSF51905">
    <property type="entry name" value="FAD/NAD(P)-binding domain"/>
    <property type="match status" value="1"/>
</dbReference>
<dbReference type="STRING" id="877455.Metbo_0471"/>